<dbReference type="Proteomes" id="UP000325577">
    <property type="component" value="Linkage Group LG3"/>
</dbReference>
<keyword evidence="3" id="KW-1185">Reference proteome</keyword>
<evidence type="ECO:0000313" key="3">
    <source>
        <dbReference type="Proteomes" id="UP000325577"/>
    </source>
</evidence>
<feature type="compositionally biased region" description="Polar residues" evidence="1">
    <location>
        <begin position="286"/>
        <end position="295"/>
    </location>
</feature>
<evidence type="ECO:0000313" key="2">
    <source>
        <dbReference type="EMBL" id="KAA8525183.1"/>
    </source>
</evidence>
<name>A0A5J5A2S5_9ASTE</name>
<feature type="region of interest" description="Disordered" evidence="1">
    <location>
        <begin position="268"/>
        <end position="329"/>
    </location>
</feature>
<dbReference type="AlphaFoldDB" id="A0A5J5A2S5"/>
<reference evidence="2 3" key="1">
    <citation type="submission" date="2019-09" db="EMBL/GenBank/DDBJ databases">
        <title>A chromosome-level genome assembly of the Chinese tupelo Nyssa sinensis.</title>
        <authorList>
            <person name="Yang X."/>
            <person name="Kang M."/>
            <person name="Yang Y."/>
            <person name="Xiong H."/>
            <person name="Wang M."/>
            <person name="Zhang Z."/>
            <person name="Wang Z."/>
            <person name="Wu H."/>
            <person name="Ma T."/>
            <person name="Liu J."/>
            <person name="Xi Z."/>
        </authorList>
    </citation>
    <scope>NUCLEOTIDE SEQUENCE [LARGE SCALE GENOMIC DNA]</scope>
    <source>
        <strain evidence="2">J267</strain>
        <tissue evidence="2">Leaf</tissue>
    </source>
</reference>
<gene>
    <name evidence="2" type="ORF">F0562_006953</name>
</gene>
<dbReference type="EMBL" id="CM018046">
    <property type="protein sequence ID" value="KAA8525183.1"/>
    <property type="molecule type" value="Genomic_DNA"/>
</dbReference>
<feature type="compositionally biased region" description="Polar residues" evidence="1">
    <location>
        <begin position="231"/>
        <end position="240"/>
    </location>
</feature>
<organism evidence="2 3">
    <name type="scientific">Nyssa sinensis</name>
    <dbReference type="NCBI Taxonomy" id="561372"/>
    <lineage>
        <taxon>Eukaryota</taxon>
        <taxon>Viridiplantae</taxon>
        <taxon>Streptophyta</taxon>
        <taxon>Embryophyta</taxon>
        <taxon>Tracheophyta</taxon>
        <taxon>Spermatophyta</taxon>
        <taxon>Magnoliopsida</taxon>
        <taxon>eudicotyledons</taxon>
        <taxon>Gunneridae</taxon>
        <taxon>Pentapetalae</taxon>
        <taxon>asterids</taxon>
        <taxon>Cornales</taxon>
        <taxon>Nyssaceae</taxon>
        <taxon>Nyssa</taxon>
    </lineage>
</organism>
<feature type="region of interest" description="Disordered" evidence="1">
    <location>
        <begin position="202"/>
        <end position="256"/>
    </location>
</feature>
<evidence type="ECO:0000256" key="1">
    <source>
        <dbReference type="SAM" id="MobiDB-lite"/>
    </source>
</evidence>
<dbReference type="OrthoDB" id="2018605at2759"/>
<protein>
    <submittedName>
        <fullName evidence="2">Uncharacterized protein</fullName>
    </submittedName>
</protein>
<proteinExistence type="predicted"/>
<sequence length="329" mass="36679">MLRFVNAVKWIALFEWDTVTALRVSRKIHCGDFPGKFDEVLVPEMFKICFVSLDVGEGRVVQRYISKRFRQLLKDIRTTEISFSFQSEHLVHFSPLIVVQLFKILLSEADLIVPTLILCALGSVSFGLVSSFQVWKKEMEKNNNHHNPERLGRLEGDALLRPITTTLTSETRLSVATSSDFVLQWGNRKRLRYMKIQVKDKSDSASDAPVHKTTVRVDRRVVRSDNSTSTLNQPTTNDNSGYLILRQRPSSPSHHILRNSESSIAMKGHGNGLWGLASPDRGGAQDKSTTVTNKSNHNDNYKEGGGGGGASESSETGHDSKKGRVLVSG</sequence>
<accession>A0A5J5A2S5</accession>